<evidence type="ECO:0000313" key="5">
    <source>
        <dbReference type="EMBL" id="CAB1274734.1"/>
    </source>
</evidence>
<dbReference type="RefSeq" id="WP_197744684.1">
    <property type="nucleotide sequence ID" value="NZ_LR778175.1"/>
</dbReference>
<dbReference type="KEGG" id="ntg:NSCAC_0317"/>
<comment type="pathway">
    <text evidence="1">Lipid metabolism.</text>
</comment>
<evidence type="ECO:0000259" key="4">
    <source>
        <dbReference type="SMART" id="SM00563"/>
    </source>
</evidence>
<evidence type="ECO:0000256" key="1">
    <source>
        <dbReference type="ARBA" id="ARBA00005189"/>
    </source>
</evidence>
<dbReference type="CDD" id="cd07989">
    <property type="entry name" value="LPLAT_AGPAT-like"/>
    <property type="match status" value="1"/>
</dbReference>
<gene>
    <name evidence="5" type="ORF">NSCAC_0317</name>
</gene>
<sequence length="227" mass="25380">MAGIWWLFLGLLIAWRIVLGFQACKRANRADWGSTLLNYLDGLNRIYCYKFHRLNSKLLPLPETGGALIVANHISGLDPQLLIAVNSRPLRFLIAREEYERRGFQWLFKGMRCIPVDRETKPEKALKAALLALQAGEVIALFPQGKIHLPSDPPTSLKKGAIWLATHTQAPIYPVHIKGVKGQGQVMGALFQRSHVTLHHYNPIFSQSLLTEACLAQISQAIQGNKA</sequence>
<keyword evidence="2 5" id="KW-0808">Transferase</keyword>
<keyword evidence="6" id="KW-1185">Reference proteome</keyword>
<organism evidence="5 6">
    <name type="scientific">Candidatus Nitrosacidococcus tergens</name>
    <dbReference type="NCBI Taxonomy" id="553981"/>
    <lineage>
        <taxon>Bacteria</taxon>
        <taxon>Pseudomonadati</taxon>
        <taxon>Pseudomonadota</taxon>
        <taxon>Gammaproteobacteria</taxon>
        <taxon>Chromatiales</taxon>
        <taxon>Chromatiaceae</taxon>
        <taxon>Candidatus Nitrosacidococcus</taxon>
    </lineage>
</organism>
<evidence type="ECO:0000256" key="3">
    <source>
        <dbReference type="ARBA" id="ARBA00023315"/>
    </source>
</evidence>
<reference evidence="5 6" key="1">
    <citation type="submission" date="2020-03" db="EMBL/GenBank/DDBJ databases">
        <authorList>
            <person name="Picone N."/>
        </authorList>
    </citation>
    <scope>NUCLEOTIDE SEQUENCE [LARGE SCALE GENOMIC DNA]</scope>
    <source>
        <strain evidence="5">NSCAC1</strain>
    </source>
</reference>
<dbReference type="PANTHER" id="PTHR10434:SF11">
    <property type="entry name" value="1-ACYL-SN-GLYCEROL-3-PHOSPHATE ACYLTRANSFERASE"/>
    <property type="match status" value="1"/>
</dbReference>
<dbReference type="InterPro" id="IPR002123">
    <property type="entry name" value="Plipid/glycerol_acylTrfase"/>
</dbReference>
<name>A0A7G1Q7X5_9GAMM</name>
<feature type="domain" description="Phospholipid/glycerol acyltransferase" evidence="4">
    <location>
        <begin position="67"/>
        <end position="180"/>
    </location>
</feature>
<dbReference type="Proteomes" id="UP000516072">
    <property type="component" value="Chromosome"/>
</dbReference>
<dbReference type="AlphaFoldDB" id="A0A7G1Q7X5"/>
<evidence type="ECO:0000313" key="6">
    <source>
        <dbReference type="Proteomes" id="UP000516072"/>
    </source>
</evidence>
<proteinExistence type="predicted"/>
<dbReference type="EMBL" id="LR778175">
    <property type="protein sequence ID" value="CAB1274734.1"/>
    <property type="molecule type" value="Genomic_DNA"/>
</dbReference>
<dbReference type="GO" id="GO:0006654">
    <property type="term" value="P:phosphatidic acid biosynthetic process"/>
    <property type="evidence" value="ECO:0007669"/>
    <property type="project" value="TreeGrafter"/>
</dbReference>
<protein>
    <submittedName>
        <fullName evidence="5">Phospholipid/glycerol acyltransferase</fullName>
    </submittedName>
</protein>
<evidence type="ECO:0000256" key="2">
    <source>
        <dbReference type="ARBA" id="ARBA00022679"/>
    </source>
</evidence>
<keyword evidence="3 5" id="KW-0012">Acyltransferase</keyword>
<dbReference type="GO" id="GO:0003841">
    <property type="term" value="F:1-acylglycerol-3-phosphate O-acyltransferase activity"/>
    <property type="evidence" value="ECO:0007669"/>
    <property type="project" value="TreeGrafter"/>
</dbReference>
<dbReference type="Pfam" id="PF01553">
    <property type="entry name" value="Acyltransferase"/>
    <property type="match status" value="1"/>
</dbReference>
<dbReference type="PANTHER" id="PTHR10434">
    <property type="entry name" value="1-ACYL-SN-GLYCEROL-3-PHOSPHATE ACYLTRANSFERASE"/>
    <property type="match status" value="1"/>
</dbReference>
<dbReference type="SUPFAM" id="SSF69593">
    <property type="entry name" value="Glycerol-3-phosphate (1)-acyltransferase"/>
    <property type="match status" value="1"/>
</dbReference>
<accession>A0A7G1Q7X5</accession>
<dbReference type="SMART" id="SM00563">
    <property type="entry name" value="PlsC"/>
    <property type="match status" value="1"/>
</dbReference>